<keyword evidence="1" id="KW-0347">Helicase</keyword>
<gene>
    <name evidence="6" type="primary">LOC136089940</name>
    <name evidence="5" type="synonym">LOC136089937</name>
</gene>
<evidence type="ECO:0000259" key="3">
    <source>
        <dbReference type="Pfam" id="PF14214"/>
    </source>
</evidence>
<reference evidence="5 6" key="1">
    <citation type="submission" date="2025-05" db="UniProtKB">
        <authorList>
            <consortium name="RefSeq"/>
        </authorList>
    </citation>
    <scope>IDENTIFICATION</scope>
</reference>
<dbReference type="RefSeq" id="XP_065672109.1">
    <property type="nucleotide sequence ID" value="XM_065816037.1"/>
</dbReference>
<dbReference type="RefSeq" id="XP_065672112.1">
    <property type="nucleotide sequence ID" value="XM_065816040.1"/>
</dbReference>
<keyword evidence="1" id="KW-0234">DNA repair</keyword>
<dbReference type="SUPFAM" id="SSF52540">
    <property type="entry name" value="P-loop containing nucleoside triphosphate hydrolases"/>
    <property type="match status" value="1"/>
</dbReference>
<keyword evidence="1" id="KW-0547">Nucleotide-binding</keyword>
<sequence length="1047" mass="120015">MAEVEDEEIRQAAIEGRQASVVKMSLLEGGDRRRYNLPSHDEVAVVFVGEDGAPPTSREVVIYPRGHPLKIVSSMSANLDPMIYPLFFPRGDAGWHNQLVHNPERATLVRNHVTLSQFYNYRLSVRQFFCSLFYGKKLFQQYAVDAYVKIDGRRLAFIRNNQNKLRSEQYDALHEHVNNIANERNVRPKRVVILPSSYVGSPRALKENFEDAMAIIKKYGKPDLFITFTCNPKWREITENLYLGQTANDRPDLVTRVFKLKLNNLLNDIFKHGVLGKVVTHVQVIEFQKRGLPHAHILLHLANDDKLETAQDINNLICAEIPGPVVNRELYDIIKTCMIHGPCGILNPNSPCIKDGVCSKNYPKEFNANTVAVHNSYPQYRRRDDGLVINIKGNNVDNRWVVPYNPWLSKKYQAHINVEACMSVKAVKYLYKYIYKGHDCANVLINEQVNHNEVNTYLDCRYVSAPEALWRMFEYPISHMSHTIIRLKVHLPENQIVYFREGEEQVALDRAPQRDTHLTAWFKLNSENEGAHRYSYVDIPYHFVFDDKHCKWKIRQRGGNKVIVRMYKVSPTGELFFLRLLLLQAKGATSWADLRTVNGIVLETFREACVLKGLLQDDTEWQNTLSEAVLTRMFKQIRQLFSVILTFCEPDDPLHLWNTYKVFMMEDFIHRQVPFILAEQATLRQIEKIINQSGKTLSDYNLPVVDEFIDFNLENLNDNVQQSIDEANRMRPLLNVNQLNVSNAVLAALNEQPSVENQHSRLFFMDGSAGSGNTFTYNYLVAETISRGFKSATAAWTGIATTLLTNGSTLHGLFKLPVPILDNTTCNVTPNSIHGHFLKQVSLFLLDETSMIPKHALNAIDRLLKDVCNNNFPFGGKVILFGGDFRQILPVVKRGQPAEIVESCIKCSLQWRWVQKFTLTENMRVHDEEREFSQWLLKLGSGTMPVKEEDPFKGCIEIPNQCIIRENESIVEKIFGDANQNDYSKRVILTPTNVDSLSINEEVLECLPGEVKIYLSADQIDTDDLNERNNFPVEFLNSLTPSGMPPH</sequence>
<dbReference type="Pfam" id="PF05970">
    <property type="entry name" value="PIF1"/>
    <property type="match status" value="1"/>
</dbReference>
<evidence type="ECO:0000313" key="6">
    <source>
        <dbReference type="RefSeq" id="XP_065672112.1"/>
    </source>
</evidence>
<accession>A0ABM4DCI5</accession>
<dbReference type="InterPro" id="IPR010285">
    <property type="entry name" value="DNA_helicase_pif1-like_DEAD"/>
</dbReference>
<comment type="catalytic activity">
    <reaction evidence="1">
        <text>ATP + H2O = ADP + phosphate + H(+)</text>
        <dbReference type="Rhea" id="RHEA:13065"/>
        <dbReference type="ChEBI" id="CHEBI:15377"/>
        <dbReference type="ChEBI" id="CHEBI:15378"/>
        <dbReference type="ChEBI" id="CHEBI:30616"/>
        <dbReference type="ChEBI" id="CHEBI:43474"/>
        <dbReference type="ChEBI" id="CHEBI:456216"/>
        <dbReference type="EC" id="5.6.2.3"/>
    </reaction>
</comment>
<evidence type="ECO:0000259" key="2">
    <source>
        <dbReference type="Pfam" id="PF05970"/>
    </source>
</evidence>
<keyword evidence="1" id="KW-0227">DNA damage</keyword>
<feature type="domain" description="Helitron helicase-like" evidence="3">
    <location>
        <begin position="118"/>
        <end position="299"/>
    </location>
</feature>
<dbReference type="InterPro" id="IPR025476">
    <property type="entry name" value="Helitron_helicase-like"/>
</dbReference>
<organism evidence="4 6">
    <name type="scientific">Hydra vulgaris</name>
    <name type="common">Hydra</name>
    <name type="synonym">Hydra attenuata</name>
    <dbReference type="NCBI Taxonomy" id="6087"/>
    <lineage>
        <taxon>Eukaryota</taxon>
        <taxon>Metazoa</taxon>
        <taxon>Cnidaria</taxon>
        <taxon>Hydrozoa</taxon>
        <taxon>Hydroidolina</taxon>
        <taxon>Anthoathecata</taxon>
        <taxon>Aplanulata</taxon>
        <taxon>Hydridae</taxon>
        <taxon>Hydra</taxon>
    </lineage>
</organism>
<dbReference type="PANTHER" id="PTHR10492:SF57">
    <property type="entry name" value="ATP-DEPENDENT DNA HELICASE"/>
    <property type="match status" value="1"/>
</dbReference>
<dbReference type="EC" id="5.6.2.3" evidence="1"/>
<dbReference type="Proteomes" id="UP001652625">
    <property type="component" value="Chromosome 13"/>
</dbReference>
<keyword evidence="1" id="KW-0067">ATP-binding</keyword>
<keyword evidence="1" id="KW-0233">DNA recombination</keyword>
<dbReference type="InterPro" id="IPR027417">
    <property type="entry name" value="P-loop_NTPase"/>
</dbReference>
<comment type="cofactor">
    <cofactor evidence="1">
        <name>Mg(2+)</name>
        <dbReference type="ChEBI" id="CHEBI:18420"/>
    </cofactor>
</comment>
<dbReference type="GeneID" id="136089940"/>
<proteinExistence type="inferred from homology"/>
<name>A0ABM4DCI5_HYDVU</name>
<dbReference type="Pfam" id="PF14214">
    <property type="entry name" value="Helitron_like_N"/>
    <property type="match status" value="1"/>
</dbReference>
<keyword evidence="4" id="KW-1185">Reference proteome</keyword>
<evidence type="ECO:0000313" key="5">
    <source>
        <dbReference type="RefSeq" id="XP_065672109.1"/>
    </source>
</evidence>
<evidence type="ECO:0000256" key="1">
    <source>
        <dbReference type="RuleBase" id="RU363044"/>
    </source>
</evidence>
<keyword evidence="1" id="KW-0378">Hydrolase</keyword>
<dbReference type="PANTHER" id="PTHR10492">
    <property type="match status" value="1"/>
</dbReference>
<feature type="domain" description="DNA helicase Pif1-like DEAD-box helicase" evidence="2">
    <location>
        <begin position="753"/>
        <end position="948"/>
    </location>
</feature>
<comment type="similarity">
    <text evidence="1">Belongs to the helicase family.</text>
</comment>
<protein>
    <recommendedName>
        <fullName evidence="1">ATP-dependent DNA helicase</fullName>
        <ecNumber evidence="1">5.6.2.3</ecNumber>
    </recommendedName>
</protein>
<dbReference type="Gene3D" id="3.40.50.300">
    <property type="entry name" value="P-loop containing nucleotide triphosphate hydrolases"/>
    <property type="match status" value="1"/>
</dbReference>
<evidence type="ECO:0000313" key="4">
    <source>
        <dbReference type="Proteomes" id="UP001652625"/>
    </source>
</evidence>